<evidence type="ECO:0000259" key="3">
    <source>
        <dbReference type="Pfam" id="PF00294"/>
    </source>
</evidence>
<dbReference type="Proteomes" id="UP000005439">
    <property type="component" value="Chromosome"/>
</dbReference>
<proteinExistence type="predicted"/>
<keyword evidence="2" id="KW-0418">Kinase</keyword>
<dbReference type="PATRIC" id="fig|679936.5.peg.2939"/>
<reference evidence="5" key="1">
    <citation type="submission" date="2011-12" db="EMBL/GenBank/DDBJ databases">
        <title>The complete genome of chromosome of Sulfobacillus acidophilus DSM 10332.</title>
        <authorList>
            <person name="Lucas S."/>
            <person name="Han J."/>
            <person name="Lapidus A."/>
            <person name="Bruce D."/>
            <person name="Goodwin L."/>
            <person name="Pitluck S."/>
            <person name="Peters L."/>
            <person name="Kyrpides N."/>
            <person name="Mavromatis K."/>
            <person name="Ivanova N."/>
            <person name="Mikhailova N."/>
            <person name="Chertkov O."/>
            <person name="Saunders E."/>
            <person name="Detter J.C."/>
            <person name="Tapia R."/>
            <person name="Han C."/>
            <person name="Land M."/>
            <person name="Hauser L."/>
            <person name="Markowitz V."/>
            <person name="Cheng J.-F."/>
            <person name="Hugenholtz P."/>
            <person name="Woyke T."/>
            <person name="Wu D."/>
            <person name="Pukall R."/>
            <person name="Gehrich-Schroeter G."/>
            <person name="Schneider S."/>
            <person name="Klenk H.-P."/>
            <person name="Eisen J.A."/>
        </authorList>
    </citation>
    <scope>NUCLEOTIDE SEQUENCE [LARGE SCALE GENOMIC DNA]</scope>
    <source>
        <strain evidence="5">ATCC 700253 / DSM 10332 / NAL</strain>
    </source>
</reference>
<dbReference type="AlphaFoldDB" id="G8TZ37"/>
<accession>G8TZ37</accession>
<dbReference type="Pfam" id="PF00294">
    <property type="entry name" value="PfkB"/>
    <property type="match status" value="1"/>
</dbReference>
<feature type="domain" description="Carbohydrate kinase PfkB" evidence="3">
    <location>
        <begin position="1"/>
        <end position="268"/>
    </location>
</feature>
<keyword evidence="5" id="KW-1185">Reference proteome</keyword>
<evidence type="ECO:0000256" key="2">
    <source>
        <dbReference type="ARBA" id="ARBA00022777"/>
    </source>
</evidence>
<dbReference type="EMBL" id="CP003179">
    <property type="protein sequence ID" value="AEW06307.1"/>
    <property type="molecule type" value="Genomic_DNA"/>
</dbReference>
<organism evidence="4 5">
    <name type="scientific">Sulfobacillus acidophilus (strain ATCC 700253 / DSM 10332 / NAL)</name>
    <dbReference type="NCBI Taxonomy" id="679936"/>
    <lineage>
        <taxon>Bacteria</taxon>
        <taxon>Bacillati</taxon>
        <taxon>Bacillota</taxon>
        <taxon>Clostridia</taxon>
        <taxon>Eubacteriales</taxon>
        <taxon>Clostridiales Family XVII. Incertae Sedis</taxon>
        <taxon>Sulfobacillus</taxon>
    </lineage>
</organism>
<dbReference type="HOGENOM" id="CLU_027634_6_0_9"/>
<dbReference type="Gene3D" id="3.40.1190.20">
    <property type="match status" value="1"/>
</dbReference>
<name>G8TZ37_SULAD</name>
<dbReference type="STRING" id="679936.Sulac_2846"/>
<protein>
    <submittedName>
        <fullName evidence="4">PfkB domain protein</fullName>
    </submittedName>
</protein>
<sequence length="268" mass="29167">MHDVIVVGDTAWDIIVQTADMPQFNRDIPAHIHQGPGGQGLNMALAARGESAEVCLVTQIGTDPISRQLARQIEQWGITGVFTHSDPLTQVVSFVRPDGERALITQSGRGPDVNPRNVPPARLLLLSGYLWGRPGGPERVLRWLDWAHQHQMTILLDPAHADLARDVRGLLDRVDWVLPNHDEWEALGRPLAPNVLLKLGPKGARLWDRHHWVDIEVTPASRVVDTTGAGDAVAGSFAAGLARGLAPQAAARRAIERGRQAVSRLGAI</sequence>
<evidence type="ECO:0000313" key="5">
    <source>
        <dbReference type="Proteomes" id="UP000005439"/>
    </source>
</evidence>
<dbReference type="PANTHER" id="PTHR10584:SF167">
    <property type="entry name" value="PFKB DOMAIN PROTEIN"/>
    <property type="match status" value="1"/>
</dbReference>
<dbReference type="SUPFAM" id="SSF53613">
    <property type="entry name" value="Ribokinase-like"/>
    <property type="match status" value="1"/>
</dbReference>
<dbReference type="GO" id="GO:0016301">
    <property type="term" value="F:kinase activity"/>
    <property type="evidence" value="ECO:0007669"/>
    <property type="project" value="UniProtKB-KW"/>
</dbReference>
<gene>
    <name evidence="4" type="ordered locus">Sulac_2846</name>
</gene>
<evidence type="ECO:0000256" key="1">
    <source>
        <dbReference type="ARBA" id="ARBA00022679"/>
    </source>
</evidence>
<keyword evidence="1" id="KW-0808">Transferase</keyword>
<dbReference type="KEGG" id="sap:Sulac_2846"/>
<evidence type="ECO:0000313" key="4">
    <source>
        <dbReference type="EMBL" id="AEW06307.1"/>
    </source>
</evidence>
<reference evidence="4 5" key="2">
    <citation type="journal article" date="2012" name="Stand. Genomic Sci.">
        <title>Complete genome sequence of the moderately thermophilic mineral-sulfide-oxidizing firmicute Sulfobacillus acidophilus type strain (NAL(T)).</title>
        <authorList>
            <person name="Anderson I."/>
            <person name="Chertkov O."/>
            <person name="Chen A."/>
            <person name="Saunders E."/>
            <person name="Lapidus A."/>
            <person name="Nolan M."/>
            <person name="Lucas S."/>
            <person name="Hammon N."/>
            <person name="Deshpande S."/>
            <person name="Cheng J.F."/>
            <person name="Han C."/>
            <person name="Tapia R."/>
            <person name="Goodwin L.A."/>
            <person name="Pitluck S."/>
            <person name="Liolios K."/>
            <person name="Pagani I."/>
            <person name="Ivanova N."/>
            <person name="Mikhailova N."/>
            <person name="Pati A."/>
            <person name="Palaniappan K."/>
            <person name="Land M."/>
            <person name="Pan C."/>
            <person name="Rohde M."/>
            <person name="Pukall R."/>
            <person name="Goker M."/>
            <person name="Detter J.C."/>
            <person name="Woyke T."/>
            <person name="Bristow J."/>
            <person name="Eisen J.A."/>
            <person name="Markowitz V."/>
            <person name="Hugenholtz P."/>
            <person name="Kyrpides N.C."/>
            <person name="Klenk H.P."/>
            <person name="Mavromatis K."/>
        </authorList>
    </citation>
    <scope>NUCLEOTIDE SEQUENCE [LARGE SCALE GENOMIC DNA]</scope>
    <source>
        <strain evidence="5">ATCC 700253 / DSM 10332 / NAL</strain>
    </source>
</reference>
<dbReference type="InterPro" id="IPR011611">
    <property type="entry name" value="PfkB_dom"/>
</dbReference>
<dbReference type="InterPro" id="IPR029056">
    <property type="entry name" value="Ribokinase-like"/>
</dbReference>
<dbReference type="PANTHER" id="PTHR10584">
    <property type="entry name" value="SUGAR KINASE"/>
    <property type="match status" value="1"/>
</dbReference>